<organism evidence="2 3">
    <name type="scientific">Salix purpurea</name>
    <name type="common">Purple osier willow</name>
    <dbReference type="NCBI Taxonomy" id="77065"/>
    <lineage>
        <taxon>Eukaryota</taxon>
        <taxon>Viridiplantae</taxon>
        <taxon>Streptophyta</taxon>
        <taxon>Embryophyta</taxon>
        <taxon>Tracheophyta</taxon>
        <taxon>Spermatophyta</taxon>
        <taxon>Magnoliopsida</taxon>
        <taxon>eudicotyledons</taxon>
        <taxon>Gunneridae</taxon>
        <taxon>Pentapetalae</taxon>
        <taxon>rosids</taxon>
        <taxon>fabids</taxon>
        <taxon>Malpighiales</taxon>
        <taxon>Salicaceae</taxon>
        <taxon>Saliceae</taxon>
        <taxon>Salix</taxon>
    </lineage>
</organism>
<keyword evidence="3" id="KW-1185">Reference proteome</keyword>
<comment type="caution">
    <text evidence="2">The sequence shown here is derived from an EMBL/GenBank/DDBJ whole genome shotgun (WGS) entry which is preliminary data.</text>
</comment>
<keyword evidence="1" id="KW-1133">Transmembrane helix</keyword>
<dbReference type="AlphaFoldDB" id="A0A9Q0ZRL5"/>
<proteinExistence type="predicted"/>
<evidence type="ECO:0000313" key="3">
    <source>
        <dbReference type="Proteomes" id="UP001151532"/>
    </source>
</evidence>
<evidence type="ECO:0000313" key="2">
    <source>
        <dbReference type="EMBL" id="KAJ6744161.1"/>
    </source>
</evidence>
<reference evidence="2" key="1">
    <citation type="submission" date="2022-11" db="EMBL/GenBank/DDBJ databases">
        <authorList>
            <person name="Hyden B.L."/>
            <person name="Feng K."/>
            <person name="Yates T."/>
            <person name="Jawdy S."/>
            <person name="Smart L.B."/>
            <person name="Muchero W."/>
        </authorList>
    </citation>
    <scope>NUCLEOTIDE SEQUENCE</scope>
    <source>
        <tissue evidence="2">Shoot tip</tissue>
    </source>
</reference>
<name>A0A9Q0ZRL5_SALPP</name>
<reference evidence="2" key="2">
    <citation type="journal article" date="2023" name="Int. J. Mol. Sci.">
        <title>De Novo Assembly and Annotation of 11 Diverse Shrub Willow (Salix) Genomes Reveals Novel Gene Organization in Sex-Linked Regions.</title>
        <authorList>
            <person name="Hyden B."/>
            <person name="Feng K."/>
            <person name="Yates T.B."/>
            <person name="Jawdy S."/>
            <person name="Cereghino C."/>
            <person name="Smart L.B."/>
            <person name="Muchero W."/>
        </authorList>
    </citation>
    <scope>NUCLEOTIDE SEQUENCE</scope>
    <source>
        <tissue evidence="2">Shoot tip</tissue>
    </source>
</reference>
<gene>
    <name evidence="2" type="ORF">OIU79_030473</name>
</gene>
<dbReference type="EMBL" id="JAPFFK010000009">
    <property type="protein sequence ID" value="KAJ6744161.1"/>
    <property type="molecule type" value="Genomic_DNA"/>
</dbReference>
<protein>
    <submittedName>
        <fullName evidence="2">Uncharacterized protein</fullName>
    </submittedName>
</protein>
<feature type="transmembrane region" description="Helical" evidence="1">
    <location>
        <begin position="12"/>
        <end position="32"/>
    </location>
</feature>
<sequence length="34" mass="3949">MVWFMSVNQLHIYKFLCCILQELLVMACVATVNS</sequence>
<keyword evidence="1" id="KW-0472">Membrane</keyword>
<accession>A0A9Q0ZRL5</accession>
<dbReference type="Proteomes" id="UP001151532">
    <property type="component" value="Chromosome 19"/>
</dbReference>
<evidence type="ECO:0000256" key="1">
    <source>
        <dbReference type="SAM" id="Phobius"/>
    </source>
</evidence>
<keyword evidence="1" id="KW-0812">Transmembrane</keyword>